<evidence type="ECO:0000313" key="10">
    <source>
        <dbReference type="Proteomes" id="UP000831304"/>
    </source>
</evidence>
<dbReference type="PANTHER" id="PTHR45688">
    <property type="match status" value="1"/>
</dbReference>
<dbReference type="EC" id="2.6.1.44" evidence="4"/>
<evidence type="ECO:0000256" key="2">
    <source>
        <dbReference type="ARBA" id="ARBA00008954"/>
    </source>
</evidence>
<comment type="subunit">
    <text evidence="3">Homotetramer.</text>
</comment>
<dbReference type="InterPro" id="IPR015424">
    <property type="entry name" value="PyrdxlP-dep_Trfase"/>
</dbReference>
<dbReference type="SUPFAM" id="SSF53383">
    <property type="entry name" value="PLP-dependent transferases"/>
    <property type="match status" value="1"/>
</dbReference>
<evidence type="ECO:0000256" key="1">
    <source>
        <dbReference type="ARBA" id="ARBA00001933"/>
    </source>
</evidence>
<dbReference type="Proteomes" id="UP000831304">
    <property type="component" value="Chromosome"/>
</dbReference>
<dbReference type="InterPro" id="IPR005814">
    <property type="entry name" value="Aminotrans_3"/>
</dbReference>
<organism evidence="9 10">
    <name type="scientific">Agromyces soli</name>
    <dbReference type="NCBI Taxonomy" id="659012"/>
    <lineage>
        <taxon>Bacteria</taxon>
        <taxon>Bacillati</taxon>
        <taxon>Actinomycetota</taxon>
        <taxon>Actinomycetes</taxon>
        <taxon>Micrococcales</taxon>
        <taxon>Microbacteriaceae</taxon>
        <taxon>Agromyces</taxon>
    </lineage>
</organism>
<keyword evidence="10" id="KW-1185">Reference proteome</keyword>
<comment type="cofactor">
    <cofactor evidence="1">
        <name>pyridoxal 5'-phosphate</name>
        <dbReference type="ChEBI" id="CHEBI:597326"/>
    </cofactor>
</comment>
<gene>
    <name evidence="9" type="ORF">MTP13_02955</name>
</gene>
<dbReference type="GO" id="GO:0008483">
    <property type="term" value="F:transaminase activity"/>
    <property type="evidence" value="ECO:0007669"/>
    <property type="project" value="UniProtKB-KW"/>
</dbReference>
<name>A0ABY4AUB2_9MICO</name>
<dbReference type="EMBL" id="CP094533">
    <property type="protein sequence ID" value="UOE26755.1"/>
    <property type="molecule type" value="Genomic_DNA"/>
</dbReference>
<keyword evidence="5 9" id="KW-0032">Aminotransferase</keyword>
<reference evidence="9 10" key="1">
    <citation type="submission" date="2022-03" db="EMBL/GenBank/DDBJ databases">
        <title>Agromyces sp. isolated from the gut of P. brevitarsis seulensis larvae.</title>
        <authorList>
            <person name="Won M."/>
            <person name="Kwon S.-W."/>
        </authorList>
    </citation>
    <scope>NUCLEOTIDE SEQUENCE [LARGE SCALE GENOMIC DNA]</scope>
    <source>
        <strain evidence="9 10">KACC 16215</strain>
    </source>
</reference>
<dbReference type="InterPro" id="IPR015422">
    <property type="entry name" value="PyrdxlP-dep_Trfase_small"/>
</dbReference>
<dbReference type="RefSeq" id="WP_243569566.1">
    <property type="nucleotide sequence ID" value="NZ_BAAARD010000004.1"/>
</dbReference>
<evidence type="ECO:0000313" key="9">
    <source>
        <dbReference type="EMBL" id="UOE26755.1"/>
    </source>
</evidence>
<evidence type="ECO:0000256" key="5">
    <source>
        <dbReference type="ARBA" id="ARBA00022576"/>
    </source>
</evidence>
<dbReference type="Gene3D" id="3.90.1150.10">
    <property type="entry name" value="Aspartate Aminotransferase, domain 1"/>
    <property type="match status" value="1"/>
</dbReference>
<dbReference type="CDD" id="cd00610">
    <property type="entry name" value="OAT_like"/>
    <property type="match status" value="1"/>
</dbReference>
<sequence length="450" mass="47594">MTNAQPSPPAAEGPTLLERHRAVMPDWMSLYYDEPLELVSGRGRTVLGSDGREYLDCFGGLLATMVGHDVPEITEAIRRQSSRILHSSTLYLLSGQVRLAERLAAASRMADPRVFFVNSGTEAVEAALLVATAHASSNQVLALRGSYHGRSFGTVATTGIRAWSATGFSPLQVSYLHSGYRYRSPFRDLDDARFVDACIEEMRTIIETSTSGRVAAMLVEPVQGAGGFAEPPPGFFQRTKAVLDEYGIPLISDEVQTAWGRTGRGPFGIHAHGVVPQLLTLAKGIANGLPIGAVVAEAEIMNSLPANSISTAGGNPVVMAAANATLDYIEERGLIEQADRMGEVLQHGLRAIAADSQGLVGEVRGAGLMIGVELVEPGTTEPAPALAVAAVQRARELGLLIGRGGLYGNVLRVTPPMTITAEEAARALELLGETIRSLASERLGAPVPVA</sequence>
<evidence type="ECO:0000256" key="6">
    <source>
        <dbReference type="ARBA" id="ARBA00022679"/>
    </source>
</evidence>
<dbReference type="Pfam" id="PF00202">
    <property type="entry name" value="Aminotran_3"/>
    <property type="match status" value="1"/>
</dbReference>
<accession>A0ABY4AUB2</accession>
<dbReference type="InterPro" id="IPR015421">
    <property type="entry name" value="PyrdxlP-dep_Trfase_major"/>
</dbReference>
<dbReference type="PIRSF" id="PIRSF000521">
    <property type="entry name" value="Transaminase_4ab_Lys_Orn"/>
    <property type="match status" value="1"/>
</dbReference>
<evidence type="ECO:0000256" key="7">
    <source>
        <dbReference type="ARBA" id="ARBA00022898"/>
    </source>
</evidence>
<proteinExistence type="inferred from homology"/>
<keyword evidence="6" id="KW-0808">Transferase</keyword>
<protein>
    <recommendedName>
        <fullName evidence="4">alanine--glyoxylate transaminase</fullName>
        <ecNumber evidence="4">2.6.1.44</ecNumber>
    </recommendedName>
</protein>
<dbReference type="Gene3D" id="3.40.640.10">
    <property type="entry name" value="Type I PLP-dependent aspartate aminotransferase-like (Major domain)"/>
    <property type="match status" value="1"/>
</dbReference>
<evidence type="ECO:0000256" key="3">
    <source>
        <dbReference type="ARBA" id="ARBA00011881"/>
    </source>
</evidence>
<dbReference type="PANTHER" id="PTHR45688:SF3">
    <property type="entry name" value="ALANINE--GLYOXYLATE AMINOTRANSFERASE 2, MITOCHONDRIAL"/>
    <property type="match status" value="1"/>
</dbReference>
<keyword evidence="7 8" id="KW-0663">Pyridoxal phosphate</keyword>
<comment type="similarity">
    <text evidence="2 8">Belongs to the class-III pyridoxal-phosphate-dependent aminotransferase family.</text>
</comment>
<evidence type="ECO:0000256" key="4">
    <source>
        <dbReference type="ARBA" id="ARBA00013049"/>
    </source>
</evidence>
<evidence type="ECO:0000256" key="8">
    <source>
        <dbReference type="RuleBase" id="RU003560"/>
    </source>
</evidence>